<sequence>MDQRTFLLNYKRRDSSKYFQNNIDEKQNIQRMLPFQVVFLIQSKVFQIKLFSFYFYFIKRVKTQTLKVKFIAIQTKRPRSAYTVDLSNIQTHKELLHDTAQRHRRTPQLQCYIIKATCVAVNIL</sequence>
<comment type="caution">
    <text evidence="1">The sequence shown here is derived from an EMBL/GenBank/DDBJ whole genome shotgun (WGS) entry which is preliminary data.</text>
</comment>
<dbReference type="AlphaFoldDB" id="A0AA86QEV9"/>
<evidence type="ECO:0000313" key="2">
    <source>
        <dbReference type="EMBL" id="CAL6083022.1"/>
    </source>
</evidence>
<proteinExistence type="predicted"/>
<dbReference type="Proteomes" id="UP001642409">
    <property type="component" value="Unassembled WGS sequence"/>
</dbReference>
<dbReference type="EMBL" id="CATOUU010000899">
    <property type="protein sequence ID" value="CAI9957991.1"/>
    <property type="molecule type" value="Genomic_DNA"/>
</dbReference>
<reference evidence="2 3" key="2">
    <citation type="submission" date="2024-07" db="EMBL/GenBank/DDBJ databases">
        <authorList>
            <person name="Akdeniz Z."/>
        </authorList>
    </citation>
    <scope>NUCLEOTIDE SEQUENCE [LARGE SCALE GENOMIC DNA]</scope>
</reference>
<evidence type="ECO:0000313" key="1">
    <source>
        <dbReference type="EMBL" id="CAI9957991.1"/>
    </source>
</evidence>
<accession>A0AA86QEV9</accession>
<evidence type="ECO:0000313" key="3">
    <source>
        <dbReference type="Proteomes" id="UP001642409"/>
    </source>
</evidence>
<gene>
    <name evidence="1" type="ORF">HINF_LOCUS45636</name>
    <name evidence="2" type="ORF">HINF_LOCUS61524</name>
</gene>
<keyword evidence="3" id="KW-1185">Reference proteome</keyword>
<protein>
    <submittedName>
        <fullName evidence="2">Hypothetical_protein</fullName>
    </submittedName>
</protein>
<name>A0AA86QEV9_9EUKA</name>
<dbReference type="EMBL" id="CAXDID020000369">
    <property type="protein sequence ID" value="CAL6083022.1"/>
    <property type="molecule type" value="Genomic_DNA"/>
</dbReference>
<reference evidence="1" key="1">
    <citation type="submission" date="2023-06" db="EMBL/GenBank/DDBJ databases">
        <authorList>
            <person name="Kurt Z."/>
        </authorList>
    </citation>
    <scope>NUCLEOTIDE SEQUENCE</scope>
</reference>
<organism evidence="1">
    <name type="scientific">Hexamita inflata</name>
    <dbReference type="NCBI Taxonomy" id="28002"/>
    <lineage>
        <taxon>Eukaryota</taxon>
        <taxon>Metamonada</taxon>
        <taxon>Diplomonadida</taxon>
        <taxon>Hexamitidae</taxon>
        <taxon>Hexamitinae</taxon>
        <taxon>Hexamita</taxon>
    </lineage>
</organism>